<evidence type="ECO:0000313" key="6">
    <source>
        <dbReference type="EMBL" id="ADY00249.1"/>
    </source>
</evidence>
<dbReference type="OrthoDB" id="30755at2157"/>
<dbReference type="Proteomes" id="UP000007485">
    <property type="component" value="Chromosome"/>
</dbReference>
<keyword evidence="3" id="KW-0560">Oxidoreductase</keyword>
<dbReference type="Pfam" id="PF02775">
    <property type="entry name" value="TPP_enzyme_C"/>
    <property type="match status" value="1"/>
</dbReference>
<protein>
    <recommendedName>
        <fullName evidence="2">2-oxoacid oxidoreductase (ferredoxin)</fullName>
        <ecNumber evidence="2">1.2.7.11</ecNumber>
    </recommendedName>
</protein>
<dbReference type="EC" id="1.2.7.11" evidence="2"/>
<name>F0QYW8_VULM7</name>
<dbReference type="EMBL" id="CP002529">
    <property type="protein sequence ID" value="ADY00249.1"/>
    <property type="molecule type" value="Genomic_DNA"/>
</dbReference>
<dbReference type="PANTHER" id="PTHR48084">
    <property type="entry name" value="2-OXOGLUTARATE OXIDOREDUCTASE SUBUNIT KORB-RELATED"/>
    <property type="match status" value="1"/>
</dbReference>
<dbReference type="GeneID" id="10287684"/>
<comment type="subunit">
    <text evidence="1">Heterodimer composed of an alpha and a beta subunit.</text>
</comment>
<dbReference type="KEGG" id="vmo:VMUT_0032"/>
<dbReference type="GO" id="GO:0018491">
    <property type="term" value="F:2-oxobutyrate synthase activity"/>
    <property type="evidence" value="ECO:0007669"/>
    <property type="project" value="UniProtKB-ARBA"/>
</dbReference>
<reference evidence="6 7" key="1">
    <citation type="journal article" date="2011" name="J. Bacteriol.">
        <title>Complete genome sequence of 'Vulcanisaeta moutnovskia' strain 768-28, a novel member of the hyperthermophilic crenarchaeal genus vulcanisaeta.</title>
        <authorList>
            <person name="Gumerov V.M."/>
            <person name="Mardanov A.V."/>
            <person name="Beletsky A.V."/>
            <person name="Prokofeva M.I."/>
            <person name="Bonch-Osmolovskaya E.A."/>
            <person name="Ravin N.V."/>
            <person name="Skryabin K.G."/>
        </authorList>
    </citation>
    <scope>NUCLEOTIDE SEQUENCE [LARGE SCALE GENOMIC DNA]</scope>
    <source>
        <strain evidence="6 7">768-28</strain>
    </source>
</reference>
<dbReference type="GO" id="GO:0019164">
    <property type="term" value="F:pyruvate synthase activity"/>
    <property type="evidence" value="ECO:0007669"/>
    <property type="project" value="UniProtKB-ARBA"/>
</dbReference>
<evidence type="ECO:0000313" key="7">
    <source>
        <dbReference type="Proteomes" id="UP000007485"/>
    </source>
</evidence>
<evidence type="ECO:0000256" key="1">
    <source>
        <dbReference type="ARBA" id="ARBA00011631"/>
    </source>
</evidence>
<gene>
    <name evidence="6" type="ordered locus">VMUT_0032</name>
</gene>
<dbReference type="GO" id="GO:0030976">
    <property type="term" value="F:thiamine pyrophosphate binding"/>
    <property type="evidence" value="ECO:0007669"/>
    <property type="project" value="InterPro"/>
</dbReference>
<proteinExistence type="predicted"/>
<dbReference type="CDD" id="cd03375">
    <property type="entry name" value="TPP_OGFOR"/>
    <property type="match status" value="1"/>
</dbReference>
<evidence type="ECO:0000259" key="5">
    <source>
        <dbReference type="Pfam" id="PF02775"/>
    </source>
</evidence>
<accession>F0QYW8</accession>
<dbReference type="Gene3D" id="3.40.50.970">
    <property type="match status" value="1"/>
</dbReference>
<dbReference type="STRING" id="985053.VMUT_0032"/>
<dbReference type="RefSeq" id="WP_013603413.1">
    <property type="nucleotide sequence ID" value="NC_015151.1"/>
</dbReference>
<evidence type="ECO:0000256" key="3">
    <source>
        <dbReference type="ARBA" id="ARBA00023002"/>
    </source>
</evidence>
<dbReference type="InterPro" id="IPR029061">
    <property type="entry name" value="THDP-binding"/>
</dbReference>
<keyword evidence="7" id="KW-1185">Reference proteome</keyword>
<evidence type="ECO:0000256" key="4">
    <source>
        <dbReference type="ARBA" id="ARBA00048893"/>
    </source>
</evidence>
<evidence type="ECO:0000256" key="2">
    <source>
        <dbReference type="ARBA" id="ARBA00012691"/>
    </source>
</evidence>
<dbReference type="eggNOG" id="arCOG01599">
    <property type="taxonomic scope" value="Archaea"/>
</dbReference>
<feature type="domain" description="Thiamine pyrophosphate enzyme TPP-binding" evidence="5">
    <location>
        <begin position="76"/>
        <end position="206"/>
    </location>
</feature>
<sequence length="277" mass="30589">MNPLIQKYLRSEYAQGKRRTIFCPGCGNGIILGYFVRAIDELKHEGRFDDSKLYIVTGIGCSGNIPVPLKYNIVRALHGRALAVATGIKLVRPDAEVVAFVGDGDLLSIGGNHFIHTIRRNAGVKVILVNNMLYGMTGGQVAPTTPMDAITHTTPYGNPEPPIDACRLAMALGATYVARWTVALSRQCIESIKELLLHRGFGLLECLSQCPVYQGRYVIGIDRPSKIMDYHLKITVLGKEPMYGDKITIGKFVDYEKPTYEEIIWSMINRVSKGGES</sequence>
<dbReference type="HOGENOM" id="CLU_048564_2_0_2"/>
<dbReference type="SUPFAM" id="SSF52518">
    <property type="entry name" value="Thiamin diphosphate-binding fold (THDP-binding)"/>
    <property type="match status" value="1"/>
</dbReference>
<dbReference type="InterPro" id="IPR051457">
    <property type="entry name" value="2-oxoacid:Fd_oxidoreductase"/>
</dbReference>
<dbReference type="AlphaFoldDB" id="F0QYW8"/>
<comment type="catalytic activity">
    <reaction evidence="4">
        <text>a 2-oxocarboxylate + 2 oxidized [2Fe-2S]-[ferredoxin] + CoA = an acyl-CoA + 2 reduced [2Fe-2S]-[ferredoxin] + CO2 + H(+)</text>
        <dbReference type="Rhea" id="RHEA:42316"/>
        <dbReference type="Rhea" id="RHEA-COMP:10000"/>
        <dbReference type="Rhea" id="RHEA-COMP:10001"/>
        <dbReference type="ChEBI" id="CHEBI:15378"/>
        <dbReference type="ChEBI" id="CHEBI:16526"/>
        <dbReference type="ChEBI" id="CHEBI:33737"/>
        <dbReference type="ChEBI" id="CHEBI:33738"/>
        <dbReference type="ChEBI" id="CHEBI:35179"/>
        <dbReference type="ChEBI" id="CHEBI:57287"/>
        <dbReference type="ChEBI" id="CHEBI:58342"/>
        <dbReference type="EC" id="1.2.7.11"/>
    </reaction>
</comment>
<dbReference type="InterPro" id="IPR011766">
    <property type="entry name" value="TPP_enzyme_TPP-bd"/>
</dbReference>
<organism evidence="6 7">
    <name type="scientific">Vulcanisaeta moutnovskia (strain 768-28)</name>
    <dbReference type="NCBI Taxonomy" id="985053"/>
    <lineage>
        <taxon>Archaea</taxon>
        <taxon>Thermoproteota</taxon>
        <taxon>Thermoprotei</taxon>
        <taxon>Thermoproteales</taxon>
        <taxon>Thermoproteaceae</taxon>
        <taxon>Vulcanisaeta</taxon>
    </lineage>
</organism>
<dbReference type="PANTHER" id="PTHR48084:SF1">
    <property type="entry name" value="2-OXOGLUTARATE SYNTHASE SUBUNIT KORB"/>
    <property type="match status" value="1"/>
</dbReference>